<dbReference type="EMBL" id="AGNK02003735">
    <property type="status" value="NOT_ANNOTATED_CDS"/>
    <property type="molecule type" value="Genomic_DNA"/>
</dbReference>
<dbReference type="InParanoid" id="K3YNR8"/>
<reference evidence="2" key="1">
    <citation type="journal article" date="2012" name="Nat. Biotechnol.">
        <title>Reference genome sequence of the model plant Setaria.</title>
        <authorList>
            <person name="Bennetzen J.L."/>
            <person name="Schmutz J."/>
            <person name="Wang H."/>
            <person name="Percifield R."/>
            <person name="Hawkins J."/>
            <person name="Pontaroli A.C."/>
            <person name="Estep M."/>
            <person name="Feng L."/>
            <person name="Vaughn J.N."/>
            <person name="Grimwood J."/>
            <person name="Jenkins J."/>
            <person name="Barry K."/>
            <person name="Lindquist E."/>
            <person name="Hellsten U."/>
            <person name="Deshpande S."/>
            <person name="Wang X."/>
            <person name="Wu X."/>
            <person name="Mitros T."/>
            <person name="Triplett J."/>
            <person name="Yang X."/>
            <person name="Ye C.Y."/>
            <person name="Mauro-Herrera M."/>
            <person name="Wang L."/>
            <person name="Li P."/>
            <person name="Sharma M."/>
            <person name="Sharma R."/>
            <person name="Ronald P.C."/>
            <person name="Panaud O."/>
            <person name="Kellogg E.A."/>
            <person name="Brutnell T.P."/>
            <person name="Doust A.N."/>
            <person name="Tuskan G.A."/>
            <person name="Rokhsar D."/>
            <person name="Devos K.M."/>
        </authorList>
    </citation>
    <scope>NUCLEOTIDE SEQUENCE [LARGE SCALE GENOMIC DNA]</scope>
    <source>
        <strain evidence="2">cv. Yugu1</strain>
    </source>
</reference>
<evidence type="ECO:0000313" key="2">
    <source>
        <dbReference type="Proteomes" id="UP000004995"/>
    </source>
</evidence>
<dbReference type="Proteomes" id="UP000004995">
    <property type="component" value="Unassembled WGS sequence"/>
</dbReference>
<reference evidence="1" key="2">
    <citation type="submission" date="2018-08" db="UniProtKB">
        <authorList>
            <consortium name="EnsemblPlants"/>
        </authorList>
    </citation>
    <scope>IDENTIFICATION</scope>
    <source>
        <strain evidence="1">Yugu1</strain>
    </source>
</reference>
<dbReference type="HOGENOM" id="CLU_3407041_0_0_1"/>
<dbReference type="AlphaFoldDB" id="K3YNR8"/>
<proteinExistence type="predicted"/>
<sequence length="30" mass="3208">MTVGGGSNPGFFSFFFYLMSHNVLLGCGGY</sequence>
<dbReference type="EnsemblPlants" id="KQL01410">
    <property type="protein sequence ID" value="KQL01410"/>
    <property type="gene ID" value="SETIT_015910mg"/>
</dbReference>
<name>K3YNR8_SETIT</name>
<protein>
    <submittedName>
        <fullName evidence="1">Uncharacterized protein</fullName>
    </submittedName>
</protein>
<dbReference type="Gramene" id="KQL01410">
    <property type="protein sequence ID" value="KQL01410"/>
    <property type="gene ID" value="SETIT_015910mg"/>
</dbReference>
<evidence type="ECO:0000313" key="1">
    <source>
        <dbReference type="EnsemblPlants" id="KQL01410"/>
    </source>
</evidence>
<organism evidence="1 2">
    <name type="scientific">Setaria italica</name>
    <name type="common">Foxtail millet</name>
    <name type="synonym">Panicum italicum</name>
    <dbReference type="NCBI Taxonomy" id="4555"/>
    <lineage>
        <taxon>Eukaryota</taxon>
        <taxon>Viridiplantae</taxon>
        <taxon>Streptophyta</taxon>
        <taxon>Embryophyta</taxon>
        <taxon>Tracheophyta</taxon>
        <taxon>Spermatophyta</taxon>
        <taxon>Magnoliopsida</taxon>
        <taxon>Liliopsida</taxon>
        <taxon>Poales</taxon>
        <taxon>Poaceae</taxon>
        <taxon>PACMAD clade</taxon>
        <taxon>Panicoideae</taxon>
        <taxon>Panicodae</taxon>
        <taxon>Paniceae</taxon>
        <taxon>Cenchrinae</taxon>
        <taxon>Setaria</taxon>
    </lineage>
</organism>
<keyword evidence="2" id="KW-1185">Reference proteome</keyword>
<accession>K3YNR8</accession>